<dbReference type="PANTHER" id="PTHR46038:SF37">
    <property type="entry name" value="GLYCOSYLTRANSFERASE"/>
    <property type="match status" value="1"/>
</dbReference>
<dbReference type="PANTHER" id="PTHR46038">
    <property type="entry name" value="EXPRESSED PROTEIN-RELATED"/>
    <property type="match status" value="1"/>
</dbReference>
<gene>
    <name evidence="2" type="ORF">MKW94_009759</name>
</gene>
<dbReference type="Proteomes" id="UP001177140">
    <property type="component" value="Unassembled WGS sequence"/>
</dbReference>
<protein>
    <recommendedName>
        <fullName evidence="1">Nucleotide-diphospho-sugar transferase domain-containing protein</fullName>
    </recommendedName>
</protein>
<keyword evidence="3" id="KW-1185">Reference proteome</keyword>
<accession>A0AA41SCS0</accession>
<comment type="caution">
    <text evidence="2">The sequence shown here is derived from an EMBL/GenBank/DDBJ whole genome shotgun (WGS) entry which is preliminary data.</text>
</comment>
<dbReference type="Pfam" id="PF03407">
    <property type="entry name" value="Nucleotid_trans"/>
    <property type="match status" value="1"/>
</dbReference>
<dbReference type="EMBL" id="JAJJMA010174381">
    <property type="protein sequence ID" value="MCL7037012.1"/>
    <property type="molecule type" value="Genomic_DNA"/>
</dbReference>
<evidence type="ECO:0000259" key="1">
    <source>
        <dbReference type="Pfam" id="PF03407"/>
    </source>
</evidence>
<reference evidence="2" key="1">
    <citation type="submission" date="2022-03" db="EMBL/GenBank/DDBJ databases">
        <title>A functionally conserved STORR gene fusion in Papaver species that diverged 16.8 million years ago.</title>
        <authorList>
            <person name="Catania T."/>
        </authorList>
    </citation>
    <scope>NUCLEOTIDE SEQUENCE</scope>
    <source>
        <strain evidence="2">S-191538</strain>
    </source>
</reference>
<dbReference type="AlphaFoldDB" id="A0AA41SCS0"/>
<proteinExistence type="predicted"/>
<dbReference type="InterPro" id="IPR044821">
    <property type="entry name" value="At1g28695/At4g15970-like"/>
</dbReference>
<feature type="domain" description="Nucleotide-diphospho-sugar transferase" evidence="1">
    <location>
        <begin position="100"/>
        <end position="298"/>
    </location>
</feature>
<evidence type="ECO:0000313" key="3">
    <source>
        <dbReference type="Proteomes" id="UP001177140"/>
    </source>
</evidence>
<name>A0AA41SCS0_PAPNU</name>
<evidence type="ECO:0000313" key="2">
    <source>
        <dbReference type="EMBL" id="MCL7037012.1"/>
    </source>
</evidence>
<dbReference type="PROSITE" id="PS51257">
    <property type="entry name" value="PROKAR_LIPOPROTEIN"/>
    <property type="match status" value="1"/>
</dbReference>
<organism evidence="2 3">
    <name type="scientific">Papaver nudicaule</name>
    <name type="common">Iceland poppy</name>
    <dbReference type="NCBI Taxonomy" id="74823"/>
    <lineage>
        <taxon>Eukaryota</taxon>
        <taxon>Viridiplantae</taxon>
        <taxon>Streptophyta</taxon>
        <taxon>Embryophyta</taxon>
        <taxon>Tracheophyta</taxon>
        <taxon>Spermatophyta</taxon>
        <taxon>Magnoliopsida</taxon>
        <taxon>Ranunculales</taxon>
        <taxon>Papaveraceae</taxon>
        <taxon>Papaveroideae</taxon>
        <taxon>Papaver</taxon>
    </lineage>
</organism>
<sequence length="336" mass="38542">MTASFKPKASLFALMILMFGCLLFYFSASPFEGRLNTSLWKKSHPMTSADQRELVQVLRNASMPDRTVILTTLNDAWASPGSVIDLFLESFWIGEDTKKLLNHLVIVAMDEKAYGRCMSIHPHCYFLTTTDVNFTAEKRFMTPDYLKLMWRRIEFLGQVLELGYSFVFTDADIMWFRDPFQHFNVADQLVIACDFYTGDPNDHKNRANGGFNFVKSNAITVEFYKYWYMARVLYPNSHDQAVFDIIKHDPAVNALGLSIKYLDTAYFGGFCQPSKDMNKVSTMHANCCVGIEKKLQDLRLVLDNWKNFTALSTEDKILKGSSKTSPWSAPDKCKSW</sequence>
<dbReference type="InterPro" id="IPR005069">
    <property type="entry name" value="Nucl-diP-sugar_transferase"/>
</dbReference>